<gene>
    <name evidence="2" type="ORF">BN12_10058</name>
</gene>
<accession>A0A077LST3</accession>
<reference evidence="2 3" key="1">
    <citation type="journal article" date="2013" name="ISME J.">
        <title>A metabolic model for members of the genus Tetrasphaera involved in enhanced biological phosphorus removal.</title>
        <authorList>
            <person name="Kristiansen R."/>
            <person name="Nguyen H.T.T."/>
            <person name="Saunders A.M."/>
            <person name="Nielsen J.L."/>
            <person name="Wimmer R."/>
            <person name="Le V.Q."/>
            <person name="McIlroy S.J."/>
            <person name="Petrovski S."/>
            <person name="Seviour R.J."/>
            <person name="Calteau A."/>
            <person name="Nielsen K.L."/>
            <person name="Nielsen P.H."/>
        </authorList>
    </citation>
    <scope>NUCLEOTIDE SEQUENCE [LARGE SCALE GENOMIC DNA]</scope>
    <source>
        <strain evidence="2 3">T1-X7</strain>
    </source>
</reference>
<dbReference type="RefSeq" id="WP_048549540.1">
    <property type="nucleotide sequence ID" value="NZ_HF570958.1"/>
</dbReference>
<keyword evidence="1" id="KW-0472">Membrane</keyword>
<evidence type="ECO:0000256" key="1">
    <source>
        <dbReference type="SAM" id="Phobius"/>
    </source>
</evidence>
<organism evidence="2 3">
    <name type="scientific">Nostocoides japonicum T1-X7</name>
    <dbReference type="NCBI Taxonomy" id="1194083"/>
    <lineage>
        <taxon>Bacteria</taxon>
        <taxon>Bacillati</taxon>
        <taxon>Actinomycetota</taxon>
        <taxon>Actinomycetes</taxon>
        <taxon>Micrococcales</taxon>
        <taxon>Intrasporangiaceae</taxon>
        <taxon>Nostocoides</taxon>
    </lineage>
</organism>
<keyword evidence="1" id="KW-0812">Transmembrane</keyword>
<dbReference type="Proteomes" id="UP000035721">
    <property type="component" value="Unassembled WGS sequence"/>
</dbReference>
<dbReference type="EMBL" id="CAJB01000001">
    <property type="protein sequence ID" value="CCH75911.1"/>
    <property type="molecule type" value="Genomic_DNA"/>
</dbReference>
<feature type="transmembrane region" description="Helical" evidence="1">
    <location>
        <begin position="17"/>
        <end position="35"/>
    </location>
</feature>
<protein>
    <submittedName>
        <fullName evidence="2">Uncharacterized protein</fullName>
    </submittedName>
</protein>
<feature type="transmembrane region" description="Helical" evidence="1">
    <location>
        <begin position="171"/>
        <end position="190"/>
    </location>
</feature>
<comment type="caution">
    <text evidence="2">The sequence shown here is derived from an EMBL/GenBank/DDBJ whole genome shotgun (WGS) entry which is preliminary data.</text>
</comment>
<evidence type="ECO:0000313" key="2">
    <source>
        <dbReference type="EMBL" id="CCH75911.1"/>
    </source>
</evidence>
<dbReference type="STRING" id="1194083.BN12_10058"/>
<proteinExistence type="predicted"/>
<sequence>MSVYGGAGDAYRDTTKWMAASVPLATLVAAGVALGPRVVQSVQTASSVSGWVGGHWLVLLCGAAVVGAVAWVLATGARVLSAGPSLPVELVKDPDGAVGKAIGDGVALPYYGGAPSFYADLDAWLEDIEAPDADPAMPDSRLDRLVPSLVAIGEWSALHEIEVAYKDFRRAFGLGVLCIVLAILVAPVQLPSGPAVTAPTPVTVEVGQAGADDLWSKTGCTDPMMSTFTAVAGTWDAPVLAVDGPDCPIGATWVPSRTDADVRPVRDAAVPASGR</sequence>
<keyword evidence="3" id="KW-1185">Reference proteome</keyword>
<evidence type="ECO:0000313" key="3">
    <source>
        <dbReference type="Proteomes" id="UP000035721"/>
    </source>
</evidence>
<dbReference type="AlphaFoldDB" id="A0A077LST3"/>
<dbReference type="OrthoDB" id="5143740at2"/>
<name>A0A077LST3_9MICO</name>
<keyword evidence="1" id="KW-1133">Transmembrane helix</keyword>
<feature type="transmembrane region" description="Helical" evidence="1">
    <location>
        <begin position="55"/>
        <end position="74"/>
    </location>
</feature>